<gene>
    <name evidence="1" type="ORF">JMUB5056_1682</name>
</gene>
<organism evidence="1 2">
    <name type="scientific">Leptotrichia hongkongensis</name>
    <dbReference type="NCBI Taxonomy" id="554406"/>
    <lineage>
        <taxon>Bacteria</taxon>
        <taxon>Fusobacteriati</taxon>
        <taxon>Fusobacteriota</taxon>
        <taxon>Fusobacteriia</taxon>
        <taxon>Fusobacteriales</taxon>
        <taxon>Leptotrichiaceae</taxon>
        <taxon>Leptotrichia</taxon>
    </lineage>
</organism>
<evidence type="ECO:0000313" key="2">
    <source>
        <dbReference type="Proteomes" id="UP000321561"/>
    </source>
</evidence>
<name>A0A510L7Z0_9FUSO</name>
<reference evidence="1 2" key="1">
    <citation type="submission" date="2019-07" db="EMBL/GenBank/DDBJ databases">
        <title>Complete Genome Sequence of Leptotrichia hongkongensis Strain JMUB5056.</title>
        <authorList>
            <person name="Watanabe S."/>
            <person name="Cui L."/>
        </authorList>
    </citation>
    <scope>NUCLEOTIDE SEQUENCE [LARGE SCALE GENOMIC DNA]</scope>
    <source>
        <strain evidence="1 2">JMUB5056</strain>
    </source>
</reference>
<evidence type="ECO:0000313" key="1">
    <source>
        <dbReference type="EMBL" id="BBM60088.1"/>
    </source>
</evidence>
<dbReference type="AlphaFoldDB" id="A0A510L7Z0"/>
<dbReference type="EMBL" id="AP019846">
    <property type="protein sequence ID" value="BBM60088.1"/>
    <property type="molecule type" value="Genomic_DNA"/>
</dbReference>
<dbReference type="OrthoDB" id="95744at2"/>
<protein>
    <submittedName>
        <fullName evidence="1">Uncharacterized protein</fullName>
    </submittedName>
</protein>
<accession>A0A510L7Z0</accession>
<dbReference type="KEGG" id="lhg:JMUB5056_1682"/>
<dbReference type="RefSeq" id="WP_147006000.1">
    <property type="nucleotide sequence ID" value="NZ_AP019846.1"/>
</dbReference>
<proteinExistence type="predicted"/>
<sequence length="64" mass="7421">MKKHLQDFINGIADIVYSPEISLKKSNSNFEKNDLKALQSDWEKVGNDIRNAMSEYDKQYKVGK</sequence>
<dbReference type="Proteomes" id="UP000321561">
    <property type="component" value="Chromosome"/>
</dbReference>